<keyword evidence="12" id="KW-1185">Reference proteome</keyword>
<evidence type="ECO:0000256" key="1">
    <source>
        <dbReference type="ARBA" id="ARBA00004496"/>
    </source>
</evidence>
<dbReference type="OrthoDB" id="45882at2759"/>
<dbReference type="GeneID" id="20528623"/>
<evidence type="ECO:0000256" key="6">
    <source>
        <dbReference type="ARBA" id="ARBA00022835"/>
    </source>
</evidence>
<dbReference type="AlphaFoldDB" id="A0A058Z5D9"/>
<evidence type="ECO:0000259" key="10">
    <source>
        <dbReference type="Pfam" id="PF01138"/>
    </source>
</evidence>
<evidence type="ECO:0000256" key="5">
    <source>
        <dbReference type="ARBA" id="ARBA00022552"/>
    </source>
</evidence>
<dbReference type="SUPFAM" id="SSF54211">
    <property type="entry name" value="Ribosomal protein S5 domain 2-like"/>
    <property type="match status" value="1"/>
</dbReference>
<dbReference type="GO" id="GO:0034473">
    <property type="term" value="P:U1 snRNA 3'-end processing"/>
    <property type="evidence" value="ECO:0007669"/>
    <property type="project" value="TreeGrafter"/>
</dbReference>
<dbReference type="GO" id="GO:0000467">
    <property type="term" value="P:exonucleolytic trimming to generate mature 3'-end of 5.8S rRNA from tricistronic rRNA transcript (SSU-rRNA, 5.8S rRNA, LSU-rRNA)"/>
    <property type="evidence" value="ECO:0007669"/>
    <property type="project" value="TreeGrafter"/>
</dbReference>
<keyword evidence="7" id="KW-0694">RNA-binding</keyword>
<evidence type="ECO:0000256" key="3">
    <source>
        <dbReference type="ARBA" id="ARBA00006678"/>
    </source>
</evidence>
<organism evidence="11">
    <name type="scientific">Fonticula alba</name>
    <name type="common">Slime mold</name>
    <dbReference type="NCBI Taxonomy" id="691883"/>
    <lineage>
        <taxon>Eukaryota</taxon>
        <taxon>Rotosphaerida</taxon>
        <taxon>Fonticulaceae</taxon>
        <taxon>Fonticula</taxon>
    </lineage>
</organism>
<protein>
    <recommendedName>
        <fullName evidence="9">Ribosomal RNA-processing protein 43</fullName>
    </recommendedName>
</protein>
<dbReference type="GO" id="GO:0035925">
    <property type="term" value="F:mRNA 3'-UTR AU-rich region binding"/>
    <property type="evidence" value="ECO:0007669"/>
    <property type="project" value="TreeGrafter"/>
</dbReference>
<dbReference type="Proteomes" id="UP000030693">
    <property type="component" value="Unassembled WGS sequence"/>
</dbReference>
<dbReference type="GO" id="GO:0034475">
    <property type="term" value="P:U4 snRNA 3'-end processing"/>
    <property type="evidence" value="ECO:0007669"/>
    <property type="project" value="TreeGrafter"/>
</dbReference>
<name>A0A058Z5D9_FONAL</name>
<dbReference type="InterPro" id="IPR050590">
    <property type="entry name" value="Exosome_comp_Rrp42_subfam"/>
</dbReference>
<reference evidence="11" key="1">
    <citation type="submission" date="2013-04" db="EMBL/GenBank/DDBJ databases">
        <title>The Genome Sequence of Fonticula alba ATCC 38817.</title>
        <authorList>
            <consortium name="The Broad Institute Genomics Platform"/>
            <person name="Russ C."/>
            <person name="Cuomo C."/>
            <person name="Burger G."/>
            <person name="Gray M.W."/>
            <person name="Holland P.W.H."/>
            <person name="King N."/>
            <person name="Lang F.B.F."/>
            <person name="Roger A.J."/>
            <person name="Ruiz-Trillo I."/>
            <person name="Brown M."/>
            <person name="Walker B."/>
            <person name="Young S."/>
            <person name="Zeng Q."/>
            <person name="Gargeya S."/>
            <person name="Fitzgerald M."/>
            <person name="Haas B."/>
            <person name="Abouelleil A."/>
            <person name="Allen A.W."/>
            <person name="Alvarado L."/>
            <person name="Arachchi H.M."/>
            <person name="Berlin A.M."/>
            <person name="Chapman S.B."/>
            <person name="Gainer-Dewar J."/>
            <person name="Goldberg J."/>
            <person name="Griggs A."/>
            <person name="Gujja S."/>
            <person name="Hansen M."/>
            <person name="Howarth C."/>
            <person name="Imamovic A."/>
            <person name="Ireland A."/>
            <person name="Larimer J."/>
            <person name="McCowan C."/>
            <person name="Murphy C."/>
            <person name="Pearson M."/>
            <person name="Poon T.W."/>
            <person name="Priest M."/>
            <person name="Roberts A."/>
            <person name="Saif S."/>
            <person name="Shea T."/>
            <person name="Sisk P."/>
            <person name="Sykes S."/>
            <person name="Wortman J."/>
            <person name="Nusbaum C."/>
            <person name="Birren B."/>
        </authorList>
    </citation>
    <scope>NUCLEOTIDE SEQUENCE [LARGE SCALE GENOMIC DNA]</scope>
    <source>
        <strain evidence="11">ATCC 38817</strain>
    </source>
</reference>
<dbReference type="GO" id="GO:0071028">
    <property type="term" value="P:nuclear mRNA surveillance"/>
    <property type="evidence" value="ECO:0007669"/>
    <property type="project" value="TreeGrafter"/>
</dbReference>
<feature type="domain" description="Exoribonuclease phosphorolytic" evidence="10">
    <location>
        <begin position="41"/>
        <end position="179"/>
    </location>
</feature>
<gene>
    <name evidence="11" type="ORF">H696_03898</name>
</gene>
<keyword evidence="8" id="KW-0539">Nucleus</keyword>
<evidence type="ECO:0000256" key="7">
    <source>
        <dbReference type="ARBA" id="ARBA00022884"/>
    </source>
</evidence>
<dbReference type="InterPro" id="IPR020568">
    <property type="entry name" value="Ribosomal_Su5_D2-typ_SF"/>
</dbReference>
<evidence type="ECO:0000256" key="8">
    <source>
        <dbReference type="ARBA" id="ARBA00023242"/>
    </source>
</evidence>
<evidence type="ECO:0000256" key="4">
    <source>
        <dbReference type="ARBA" id="ARBA00022490"/>
    </source>
</evidence>
<evidence type="ECO:0000256" key="9">
    <source>
        <dbReference type="ARBA" id="ARBA00030617"/>
    </source>
</evidence>
<dbReference type="OMA" id="WCIRCEL"/>
<proteinExistence type="inferred from homology"/>
<dbReference type="GO" id="GO:0005730">
    <property type="term" value="C:nucleolus"/>
    <property type="evidence" value="ECO:0007669"/>
    <property type="project" value="UniProtKB-SubCell"/>
</dbReference>
<dbReference type="PANTHER" id="PTHR11097:SF9">
    <property type="entry name" value="EXOSOME COMPLEX COMPONENT RRP43"/>
    <property type="match status" value="1"/>
</dbReference>
<dbReference type="STRING" id="691883.A0A058Z5D9"/>
<dbReference type="GO" id="GO:0000177">
    <property type="term" value="C:cytoplasmic exosome (RNase complex)"/>
    <property type="evidence" value="ECO:0007669"/>
    <property type="project" value="TreeGrafter"/>
</dbReference>
<comment type="similarity">
    <text evidence="3">Belongs to the RNase PH family.</text>
</comment>
<dbReference type="InterPro" id="IPR027408">
    <property type="entry name" value="PNPase/RNase_PH_dom_sf"/>
</dbReference>
<sequence length="319" mass="32511">MSLSYNEDVTPELLRVIHPQDYISALALHNVRGDGRQFDAMRPLELALGTVSSAEGSATARIGNTTVVAGAKVEIGAPLASAPGHGFVIPNVIITGGSSSEAGRLAPSGLPSDQAQVLSKRLADYLLQSGCVDMSQLCVHEGQCVMVVYLDIVCVAYDGGLLDAALAAAVGALRDLALPNITFDTSTGTASLQAAPAGAQPRRLTLRSVPMSLSFGMVPASASLAGQATDSPLARPLLLVDPTADEEVVSTGVGSVLSLGSDRWLGFTLAAGTVVGGATSAAVRQVEPRGFGLLSLLNDAVCAGVAARRAALLKQLSIV</sequence>
<dbReference type="Gene3D" id="3.30.230.70">
    <property type="entry name" value="GHMP Kinase, N-terminal domain"/>
    <property type="match status" value="1"/>
</dbReference>
<comment type="subcellular location">
    <subcellularLocation>
        <location evidence="1">Cytoplasm</location>
    </subcellularLocation>
    <subcellularLocation>
        <location evidence="2">Nucleus</location>
        <location evidence="2">Nucleolus</location>
    </subcellularLocation>
</comment>
<keyword evidence="5" id="KW-0698">rRNA processing</keyword>
<dbReference type="RefSeq" id="XP_009496034.1">
    <property type="nucleotide sequence ID" value="XM_009497759.1"/>
</dbReference>
<accession>A0A058Z5D9</accession>
<evidence type="ECO:0000256" key="2">
    <source>
        <dbReference type="ARBA" id="ARBA00004604"/>
    </source>
</evidence>
<dbReference type="GO" id="GO:0000176">
    <property type="term" value="C:nuclear exosome (RNase complex)"/>
    <property type="evidence" value="ECO:0007669"/>
    <property type="project" value="TreeGrafter"/>
</dbReference>
<keyword evidence="4" id="KW-0963">Cytoplasm</keyword>
<dbReference type="EMBL" id="KB932206">
    <property type="protein sequence ID" value="KCV69469.1"/>
    <property type="molecule type" value="Genomic_DNA"/>
</dbReference>
<dbReference type="PANTHER" id="PTHR11097">
    <property type="entry name" value="EXOSOME COMPLEX EXONUCLEASE RIBOSOMAL RNA PROCESSING PROTEIN"/>
    <property type="match status" value="1"/>
</dbReference>
<evidence type="ECO:0000313" key="12">
    <source>
        <dbReference type="Proteomes" id="UP000030693"/>
    </source>
</evidence>
<dbReference type="InterPro" id="IPR001247">
    <property type="entry name" value="ExoRNase_PH_dom1"/>
</dbReference>
<dbReference type="GO" id="GO:0071035">
    <property type="term" value="P:nuclear polyadenylation-dependent rRNA catabolic process"/>
    <property type="evidence" value="ECO:0007669"/>
    <property type="project" value="TreeGrafter"/>
</dbReference>
<dbReference type="eggNOG" id="KOG1613">
    <property type="taxonomic scope" value="Eukaryota"/>
</dbReference>
<evidence type="ECO:0000313" key="11">
    <source>
        <dbReference type="EMBL" id="KCV69469.1"/>
    </source>
</evidence>
<keyword evidence="6" id="KW-0271">Exosome</keyword>
<dbReference type="GO" id="GO:0071038">
    <property type="term" value="P:TRAMP-dependent tRNA surveillance pathway"/>
    <property type="evidence" value="ECO:0007669"/>
    <property type="project" value="TreeGrafter"/>
</dbReference>
<dbReference type="Pfam" id="PF01138">
    <property type="entry name" value="RNase_PH"/>
    <property type="match status" value="1"/>
</dbReference>
<dbReference type="GO" id="GO:0016075">
    <property type="term" value="P:rRNA catabolic process"/>
    <property type="evidence" value="ECO:0007669"/>
    <property type="project" value="TreeGrafter"/>
</dbReference>
<dbReference type="GO" id="GO:0034476">
    <property type="term" value="P:U5 snRNA 3'-end processing"/>
    <property type="evidence" value="ECO:0007669"/>
    <property type="project" value="TreeGrafter"/>
</dbReference>